<gene>
    <name evidence="3" type="ORF">BIW53_05595</name>
</gene>
<reference evidence="3 4" key="1">
    <citation type="submission" date="2016-10" db="EMBL/GenBank/DDBJ databases">
        <title>Pseudoalteromonas amylolytica sp. nov., isolated from the surface seawater.</title>
        <authorList>
            <person name="Wu Y.-H."/>
            <person name="Cheng H."/>
            <person name="Jin X.-B."/>
            <person name="Wang C.-S."/>
            <person name="Xu X.-W."/>
        </authorList>
    </citation>
    <scope>NUCLEOTIDE SEQUENCE [LARGE SCALE GENOMIC DNA]</scope>
    <source>
        <strain evidence="3 4">JCM 12483</strain>
    </source>
</reference>
<protein>
    <submittedName>
        <fullName evidence="3">Sulfatase</fullName>
    </submittedName>
</protein>
<evidence type="ECO:0000256" key="1">
    <source>
        <dbReference type="SAM" id="Phobius"/>
    </source>
</evidence>
<dbReference type="Proteomes" id="UP000180253">
    <property type="component" value="Unassembled WGS sequence"/>
</dbReference>
<feature type="domain" description="Inner membrane protein YejM N-terminal" evidence="2">
    <location>
        <begin position="9"/>
        <end position="247"/>
    </location>
</feature>
<feature type="transmembrane region" description="Helical" evidence="1">
    <location>
        <begin position="176"/>
        <end position="195"/>
    </location>
</feature>
<evidence type="ECO:0000313" key="4">
    <source>
        <dbReference type="Proteomes" id="UP000180253"/>
    </source>
</evidence>
<feature type="transmembrane region" description="Helical" evidence="1">
    <location>
        <begin position="21"/>
        <end position="40"/>
    </location>
</feature>
<name>A0A1S1NBN5_9GAMM</name>
<comment type="caution">
    <text evidence="3">The sequence shown here is derived from an EMBL/GenBank/DDBJ whole genome shotgun (WGS) entry which is preliminary data.</text>
</comment>
<keyword evidence="1" id="KW-1133">Transmembrane helix</keyword>
<keyword evidence="1" id="KW-0812">Transmembrane</keyword>
<keyword evidence="1" id="KW-0472">Membrane</keyword>
<accession>A0A1S1NBN5</accession>
<keyword evidence="4" id="KW-1185">Reference proteome</keyword>
<dbReference type="EMBL" id="MNAN01000026">
    <property type="protein sequence ID" value="OHU96796.1"/>
    <property type="molecule type" value="Genomic_DNA"/>
</dbReference>
<evidence type="ECO:0000313" key="3">
    <source>
        <dbReference type="EMBL" id="OHU96796.1"/>
    </source>
</evidence>
<proteinExistence type="predicted"/>
<evidence type="ECO:0000259" key="2">
    <source>
        <dbReference type="Pfam" id="PF11893"/>
    </source>
</evidence>
<sequence length="498" mass="55342">MNLTPQSPFSSKASQLLSWGHWFTFANIGLVLLISTSYLLADKPPVSTLGGFYMFITWLSHTSFITFCAFVLTIFPLSLIFPYPRHIRGMAALLATCGVSILSLDAFVYFQLGYHLNIQALPEIISLLWGKFSGSPLLVTILAVGFILAVLVFELLAGNRAWRHLAELKTYRFPKYATAILVSSFAASHSIHIWADANAYFDVTKQDNVLPLSYPTTAKTLLARHDLLDIKRYEQARDISLTNVQSQFAFDRPLPLCQPQKVTPATIVVFEQHSELTTFVGKYKLQPTAQLLQPSNHEDAVFNLVFGLPAYYKSAMSQNSQPPWSSEGQLVSVMGLSSIVDIDVQSAPIKIIGANQLDDEKNIEGPVIAFSLAPNSTDVIYNSVFYSNYFDSTDQITFKQLHDITHTLVASHLGCPQLATSTMLGRDLKHSNSNEGVNYTQGVLVAFRKDRITLVSQDGSYKNVSGTEGFAIDQKLDIPFLINNIKVLKKFSPQKHSQ</sequence>
<feature type="transmembrane region" description="Helical" evidence="1">
    <location>
        <begin position="91"/>
        <end position="112"/>
    </location>
</feature>
<dbReference type="OrthoDB" id="236686at2"/>
<dbReference type="STRING" id="327939.BIW53_05595"/>
<dbReference type="InterPro" id="IPR024588">
    <property type="entry name" value="YejM_N"/>
</dbReference>
<feature type="transmembrane region" description="Helical" evidence="1">
    <location>
        <begin position="132"/>
        <end position="156"/>
    </location>
</feature>
<dbReference type="RefSeq" id="WP_070990879.1">
    <property type="nucleotide sequence ID" value="NZ_CBCSHD010000001.1"/>
</dbReference>
<organism evidence="3 4">
    <name type="scientific">Pseudoalteromonas byunsanensis</name>
    <dbReference type="NCBI Taxonomy" id="327939"/>
    <lineage>
        <taxon>Bacteria</taxon>
        <taxon>Pseudomonadati</taxon>
        <taxon>Pseudomonadota</taxon>
        <taxon>Gammaproteobacteria</taxon>
        <taxon>Alteromonadales</taxon>
        <taxon>Pseudoalteromonadaceae</taxon>
        <taxon>Pseudoalteromonas</taxon>
    </lineage>
</organism>
<dbReference type="Pfam" id="PF11893">
    <property type="entry name" value="DUF3413"/>
    <property type="match status" value="1"/>
</dbReference>
<dbReference type="AlphaFoldDB" id="A0A1S1NBN5"/>
<feature type="transmembrane region" description="Helical" evidence="1">
    <location>
        <begin position="52"/>
        <end position="79"/>
    </location>
</feature>